<evidence type="ECO:0000313" key="2">
    <source>
        <dbReference type="Proteomes" id="UP001234202"/>
    </source>
</evidence>
<dbReference type="Proteomes" id="UP001234202">
    <property type="component" value="Unassembled WGS sequence"/>
</dbReference>
<reference evidence="1" key="1">
    <citation type="submission" date="2023-04" db="EMBL/GenBank/DDBJ databases">
        <title>Draft Genome sequencing of Naganishia species isolated from polar environments using Oxford Nanopore Technology.</title>
        <authorList>
            <person name="Leo P."/>
            <person name="Venkateswaran K."/>
        </authorList>
    </citation>
    <scope>NUCLEOTIDE SEQUENCE</scope>
    <source>
        <strain evidence="1">DBVPG 5303</strain>
    </source>
</reference>
<comment type="caution">
    <text evidence="1">The sequence shown here is derived from an EMBL/GenBank/DDBJ whole genome shotgun (WGS) entry which is preliminary data.</text>
</comment>
<gene>
    <name evidence="1" type="ORF">QFC24_002657</name>
</gene>
<organism evidence="1 2">
    <name type="scientific">Naganishia onofrii</name>
    <dbReference type="NCBI Taxonomy" id="1851511"/>
    <lineage>
        <taxon>Eukaryota</taxon>
        <taxon>Fungi</taxon>
        <taxon>Dikarya</taxon>
        <taxon>Basidiomycota</taxon>
        <taxon>Agaricomycotina</taxon>
        <taxon>Tremellomycetes</taxon>
        <taxon>Filobasidiales</taxon>
        <taxon>Filobasidiaceae</taxon>
        <taxon>Naganishia</taxon>
    </lineage>
</organism>
<protein>
    <submittedName>
        <fullName evidence="1">Uncharacterized protein</fullName>
    </submittedName>
</protein>
<dbReference type="EMBL" id="JASBWV010000007">
    <property type="protein sequence ID" value="KAJ9125873.1"/>
    <property type="molecule type" value="Genomic_DNA"/>
</dbReference>
<name>A0ACC2XPD9_9TREE</name>
<accession>A0ACC2XPD9</accession>
<sequence>MTFRLSHTKLLRTTGSPVIGKARLFSTSRAVLELRASGRPLQCHVGVSFASKDSPPFSTREEADISANKGFQTGPIARWKDQMLGLGTLRTELLKTGSEEGKELSDVEQAKQVEAVISDRKRWGAGEDFFFTRQGGDLKTVIGVSDGVGGWAASGHDPSLFSQALMWHAYKQSERNPSASVLKLLTKAYEAVMKEENVPCGSATACLSSFDSSTGILESINLGDSGFSIIRDGEVFFEAPAQTHYFNCPRQLTKPEKGSDASGMAMDLPEHGDLYSQKLQKGDMVVLYTDGLSDNVHNSQILALLKHVDSTLASPTNAFLLPEEKALERARLFADVLVAYARLCMSRQDVVSPFEQAAAKQGIRYPGGKIDEYVV</sequence>
<proteinExistence type="predicted"/>
<evidence type="ECO:0000313" key="1">
    <source>
        <dbReference type="EMBL" id="KAJ9125873.1"/>
    </source>
</evidence>
<keyword evidence="2" id="KW-1185">Reference proteome</keyword>